<sequence>MASCGLKKEILLFRHQGEGVGVGGCRTLQSGAESNTHQPAPSSDPFEGVAGLLQMADHVQSASSVTGD</sequence>
<name>A0ABU7AMT2_9TELE</name>
<reference evidence="2 3" key="1">
    <citation type="submission" date="2021-07" db="EMBL/GenBank/DDBJ databases">
        <authorList>
            <person name="Palmer J.M."/>
        </authorList>
    </citation>
    <scope>NUCLEOTIDE SEQUENCE [LARGE SCALE GENOMIC DNA]</scope>
    <source>
        <strain evidence="2 3">AT_MEX2019</strain>
        <tissue evidence="2">Muscle</tissue>
    </source>
</reference>
<feature type="compositionally biased region" description="Polar residues" evidence="1">
    <location>
        <begin position="27"/>
        <end position="41"/>
    </location>
</feature>
<organism evidence="2 3">
    <name type="scientific">Ataeniobius toweri</name>
    <dbReference type="NCBI Taxonomy" id="208326"/>
    <lineage>
        <taxon>Eukaryota</taxon>
        <taxon>Metazoa</taxon>
        <taxon>Chordata</taxon>
        <taxon>Craniata</taxon>
        <taxon>Vertebrata</taxon>
        <taxon>Euteleostomi</taxon>
        <taxon>Actinopterygii</taxon>
        <taxon>Neopterygii</taxon>
        <taxon>Teleostei</taxon>
        <taxon>Neoteleostei</taxon>
        <taxon>Acanthomorphata</taxon>
        <taxon>Ovalentaria</taxon>
        <taxon>Atherinomorphae</taxon>
        <taxon>Cyprinodontiformes</taxon>
        <taxon>Goodeidae</taxon>
        <taxon>Ataeniobius</taxon>
    </lineage>
</organism>
<evidence type="ECO:0000313" key="2">
    <source>
        <dbReference type="EMBL" id="MED6238888.1"/>
    </source>
</evidence>
<accession>A0ABU7AMT2</accession>
<evidence type="ECO:0000313" key="3">
    <source>
        <dbReference type="Proteomes" id="UP001345963"/>
    </source>
</evidence>
<proteinExistence type="predicted"/>
<comment type="caution">
    <text evidence="2">The sequence shown here is derived from an EMBL/GenBank/DDBJ whole genome shotgun (WGS) entry which is preliminary data.</text>
</comment>
<dbReference type="Proteomes" id="UP001345963">
    <property type="component" value="Unassembled WGS sequence"/>
</dbReference>
<evidence type="ECO:0000256" key="1">
    <source>
        <dbReference type="SAM" id="MobiDB-lite"/>
    </source>
</evidence>
<protein>
    <submittedName>
        <fullName evidence="2">Uncharacterized protein</fullName>
    </submittedName>
</protein>
<feature type="region of interest" description="Disordered" evidence="1">
    <location>
        <begin position="25"/>
        <end position="48"/>
    </location>
</feature>
<gene>
    <name evidence="2" type="ORF">ATANTOWER_031725</name>
</gene>
<keyword evidence="3" id="KW-1185">Reference proteome</keyword>
<dbReference type="EMBL" id="JAHUTI010020571">
    <property type="protein sequence ID" value="MED6238888.1"/>
    <property type="molecule type" value="Genomic_DNA"/>
</dbReference>